<dbReference type="Proteomes" id="UP001254813">
    <property type="component" value="Unassembled WGS sequence"/>
</dbReference>
<gene>
    <name evidence="2" type="ORF">NDI79_20340</name>
</gene>
<name>A0ABU2G7X4_9EURY</name>
<protein>
    <recommendedName>
        <fullName evidence="1">DUF8076 domain-containing protein</fullName>
    </recommendedName>
</protein>
<feature type="domain" description="DUF8076" evidence="1">
    <location>
        <begin position="3"/>
        <end position="127"/>
    </location>
</feature>
<comment type="caution">
    <text evidence="2">The sequence shown here is derived from an EMBL/GenBank/DDBJ whole genome shotgun (WGS) entry which is preliminary data.</text>
</comment>
<dbReference type="RefSeq" id="WP_310930533.1">
    <property type="nucleotide sequence ID" value="NZ_JAMQOQ010000006.1"/>
</dbReference>
<accession>A0ABU2G7X4</accession>
<sequence>MLQPGYNLVTESVAETESELAALEFFRRVAADEDIETPVTVTGLTDLLYGSVEDERKAILSDLRQTLRKSRSLGSMDAVQFILDGRFVDDSEFRVRIERSGDGIYLDIGQMFVEEPQPMSATHAVARK</sequence>
<dbReference type="Pfam" id="PF26277">
    <property type="entry name" value="DUF8076"/>
    <property type="match status" value="1"/>
</dbReference>
<organism evidence="2 3">
    <name type="scientific">Halogeometricum luteum</name>
    <dbReference type="NCBI Taxonomy" id="2950537"/>
    <lineage>
        <taxon>Archaea</taxon>
        <taxon>Methanobacteriati</taxon>
        <taxon>Methanobacteriota</taxon>
        <taxon>Stenosarchaea group</taxon>
        <taxon>Halobacteria</taxon>
        <taxon>Halobacteriales</taxon>
        <taxon>Haloferacaceae</taxon>
        <taxon>Halogeometricum</taxon>
    </lineage>
</organism>
<evidence type="ECO:0000313" key="2">
    <source>
        <dbReference type="EMBL" id="MDS0296526.1"/>
    </source>
</evidence>
<keyword evidence="3" id="KW-1185">Reference proteome</keyword>
<evidence type="ECO:0000313" key="3">
    <source>
        <dbReference type="Proteomes" id="UP001254813"/>
    </source>
</evidence>
<dbReference type="InterPro" id="IPR058389">
    <property type="entry name" value="DUF8076"/>
</dbReference>
<reference evidence="2 3" key="1">
    <citation type="submission" date="2022-06" db="EMBL/GenBank/DDBJ databases">
        <title>Halogeometricum sp. a new haloarchaeum isolate from saline soil.</title>
        <authorList>
            <person name="Strakova D."/>
            <person name="Galisteo C."/>
            <person name="Sanchez-Porro C."/>
            <person name="Ventosa A."/>
        </authorList>
    </citation>
    <scope>NUCLEOTIDE SEQUENCE [LARGE SCALE GENOMIC DNA]</scope>
    <source>
        <strain evidence="3">S3BR25-2</strain>
    </source>
</reference>
<evidence type="ECO:0000259" key="1">
    <source>
        <dbReference type="Pfam" id="PF26277"/>
    </source>
</evidence>
<proteinExistence type="predicted"/>
<dbReference type="EMBL" id="JAMQOQ010000006">
    <property type="protein sequence ID" value="MDS0296526.1"/>
    <property type="molecule type" value="Genomic_DNA"/>
</dbReference>